<protein>
    <recommendedName>
        <fullName evidence="6">GRIP domain-containing protein</fullName>
    </recommendedName>
</protein>
<dbReference type="PANTHER" id="PTHR18921:SF2">
    <property type="entry name" value="THYROID RECEPTOR-INTERACTING PROTEIN 11"/>
    <property type="match status" value="1"/>
</dbReference>
<feature type="coiled-coil region" evidence="4">
    <location>
        <begin position="1377"/>
        <end position="1753"/>
    </location>
</feature>
<feature type="coiled-coil region" evidence="4">
    <location>
        <begin position="269"/>
        <end position="442"/>
    </location>
</feature>
<dbReference type="Gene3D" id="1.10.287.1490">
    <property type="match status" value="1"/>
</dbReference>
<feature type="compositionally biased region" description="Polar residues" evidence="5">
    <location>
        <begin position="89"/>
        <end position="110"/>
    </location>
</feature>
<evidence type="ECO:0000256" key="5">
    <source>
        <dbReference type="SAM" id="MobiDB-lite"/>
    </source>
</evidence>
<evidence type="ECO:0000313" key="8">
    <source>
        <dbReference type="Proteomes" id="UP000245119"/>
    </source>
</evidence>
<organism evidence="7 8">
    <name type="scientific">Pomacea canaliculata</name>
    <name type="common">Golden apple snail</name>
    <dbReference type="NCBI Taxonomy" id="400727"/>
    <lineage>
        <taxon>Eukaryota</taxon>
        <taxon>Metazoa</taxon>
        <taxon>Spiralia</taxon>
        <taxon>Lophotrochozoa</taxon>
        <taxon>Mollusca</taxon>
        <taxon>Gastropoda</taxon>
        <taxon>Caenogastropoda</taxon>
        <taxon>Architaenioglossa</taxon>
        <taxon>Ampullarioidea</taxon>
        <taxon>Ampullariidae</taxon>
        <taxon>Pomacea</taxon>
    </lineage>
</organism>
<dbReference type="InterPro" id="IPR000237">
    <property type="entry name" value="GRIP_dom"/>
</dbReference>
<dbReference type="GO" id="GO:0031267">
    <property type="term" value="F:small GTPase binding"/>
    <property type="evidence" value="ECO:0007669"/>
    <property type="project" value="TreeGrafter"/>
</dbReference>
<feature type="compositionally biased region" description="Polar residues" evidence="5">
    <location>
        <begin position="468"/>
        <end position="484"/>
    </location>
</feature>
<reference evidence="7 8" key="1">
    <citation type="submission" date="2018-04" db="EMBL/GenBank/DDBJ databases">
        <title>The genome of golden apple snail Pomacea canaliculata provides insight into stress tolerance and invasive adaptation.</title>
        <authorList>
            <person name="Liu C."/>
            <person name="Liu B."/>
            <person name="Ren Y."/>
            <person name="Zhang Y."/>
            <person name="Wang H."/>
            <person name="Li S."/>
            <person name="Jiang F."/>
            <person name="Yin L."/>
            <person name="Zhang G."/>
            <person name="Qian W."/>
            <person name="Fan W."/>
        </authorList>
    </citation>
    <scope>NUCLEOTIDE SEQUENCE [LARGE SCALE GENOMIC DNA]</scope>
    <source>
        <strain evidence="7">SZHN2017</strain>
        <tissue evidence="7">Muscle</tissue>
    </source>
</reference>
<dbReference type="Proteomes" id="UP000245119">
    <property type="component" value="Linkage Group LG8"/>
</dbReference>
<evidence type="ECO:0000259" key="6">
    <source>
        <dbReference type="PROSITE" id="PS50913"/>
    </source>
</evidence>
<dbReference type="EMBL" id="PZQS01000008">
    <property type="protein sequence ID" value="PVD26223.1"/>
    <property type="molecule type" value="Genomic_DNA"/>
</dbReference>
<dbReference type="GO" id="GO:0016032">
    <property type="term" value="P:viral process"/>
    <property type="evidence" value="ECO:0007669"/>
    <property type="project" value="InterPro"/>
</dbReference>
<sequence>MRPDYATELNLAKEKIQQLDSAYSGQKSENERLKHAIHELEEKAESSELQINAISREYRSLLEEKEREINKLKQQHHELLEHQAKVALHSSQEAEVTSALSSQETRQSQDYQDDGFDGWATEEWGDFDDSLRLQREINHLRQEVVRLHADSQHWRSVAGQLSQAGGVGLDQQAQHEILNLQAKVKELEKNAATAREEAQHEIASLQDVHRSKLAALKKTHKEEINQLKSKVSDLEQQLADATIRDVDSMRAAGSSLLPESDREECDVSIESVTMQLATLQAQLTSIIQEKNKLFAANKHLEGLVEELQEEVGQLQTVRDEQAARITELQVSIGHQAQLHVQEVKVLQHHIEEYKEEQNRLVQGEQQESRLKLGIAEASMHMQETSKEAADLIEKLGDSEQQEKTAAFVDAVEKENLLLREEKVKLQEQIALLERQVSKQFEDWKQNQDTISSLRQQLRVNKDREGYESENTLDQSFTSGSNHLNPSERDKGDETSDWQIEKEALEDVLVHLRQELRQKEEHIMHLSEGKMESQDDNESKSLREELALLKQEQDAMQTELSIVRDSEEMLQLELSSLREREEVLHAERLELETSLGELDDQYQETTNHLIAVRDSLQVQLAAAQLQQMISPTSGTNSPTDSSSSSFEMVEDLKQELKKTQDELAASAQQLELREVEVTELKVKLQKGTMALNELHMDKRELEEALRQRKEEVEEKVAKIKTFREEKLQLSKENKDLSERLQELEDELESWQQNNEDVQVGKKDRESLRVELVSAQTELSTLQQRLDSMFTEAEELRAQCKKLQMEKDRISEDMVSQREMLFREKEAALQKIGQLESEMTAQKDLLSAHAISRGSELESQMISLKEQVDMERAEKEQLQKMVYELEKQLTSRENVSCSERSGESSTAEVSVESLQRLNQDLVHVLSRQKIVLEKMQQIFFAGQALEEMTSSESGNQDLVSQSLPGLWEQNCHLLNSLRMQLGVMEEITKQDVIQMNESWTPVELTKESLVTQPSFAESDQDGVNLLTNNQQLLETVRAKDVEIFNLTESLTISRLQNKEVENAVAAAADRHQSLVQLLSERECELQALKEDNISLLSLCEEIKAKLGNTESSANSLTEKLQDADKKMQQLKVDQASVIECSTQSLIEENKQLKEFAVKVEDELSALQEKITRMEAELKEKEDILLCHQTGIQEMNNRFEEQAKALVKEKKKTSQQEDVMVLLRETLIKKDQEIEMLKSQLHNSFRFLSPEHQKIIREEQSLLPSSPRINLPALEFPQKPAIELRKDTEDTEFSKEKEDKAEIVKDVTSYAVEEVDDDEEISIQAVEDMASFVQSVDDLRLRLQEKDQIISDLQQQNSRFLQILDSHSLTEHSSKDAASVHKLESEVKALKLEKEQMMAVLNEKSREASSLKAEVMRLMNVISAEKSVIEKLKRDNQELSVSRVQQKDDILDGMHREALQNLSRLVRDREVEIEALKQKNETLMAVLQDLNQGGGTGSAEGSNMAASLGTHLADKENLEKQLAALQAEREQMVAFVNQKHSESLAYHAEIQRLIALRSEENQHSEQLQAEYDKLCQQFEDKTQSLLKAQNDIINYRQKCAELEVKYGEMLQKSNASGAVDSATYHLVEEEKDRLATKQDELRHMLHERDEKIRAVTQKANELENSLLTRDSENNALKKHVDSLTFQLQTIAHQKEDIIKEKETLEEKMQQREQEVKMLKDINDHFTLTVREKEFEVASLQERLQKMLALASEQQGEKTQVAQLLQDQEAAAAAMGHLQQERDQLMLALKQRQQDLNTVQTENLRLKEKEHKLGREVERLRGHLLQIEEGYTREALEAEEREKNLRNRLAAAEEKLLSSTHDIQRASQQASQRVENLQQQLHVIASQRDAAYMQVAGLQDQCQQYSTSLSNLQLVLEQFQREKESQVAIETEHYQKQAQQLREKVQDLQTQLQQTKLDLEEASDGLAAASRLSEQLDLKEEVIQTLKEEVKQREEELKKAEEDINKLSSSTDAKVDKVLMKNLILSYFHTPDKNRMDAIHSIGGLLGFTQEEFRKIEESQGQGGWVASFLKRAPRSHSTTPPSTPIHKAKDPGLSQSFSQLFVNFLEKESSPPPAPIRLPAEEMAREAQQRHLGDPRSKPVFNPFTAPRHVSMPLSVGPYASTSMSPNSHLLMAPPGSPTSSFPVFTPFTFSEESRQSASQSSSVGGVSRPPPQTSSTILKDVLGSR</sequence>
<dbReference type="GO" id="GO:0005794">
    <property type="term" value="C:Golgi apparatus"/>
    <property type="evidence" value="ECO:0007669"/>
    <property type="project" value="UniProtKB-SubCell"/>
</dbReference>
<feature type="compositionally biased region" description="Low complexity" evidence="5">
    <location>
        <begin position="2184"/>
        <end position="2205"/>
    </location>
</feature>
<feature type="coiled-coil region" evidence="4">
    <location>
        <begin position="1785"/>
        <end position="2006"/>
    </location>
</feature>
<keyword evidence="2" id="KW-0333">Golgi apparatus</keyword>
<feature type="domain" description="GRIP" evidence="6">
    <location>
        <begin position="2006"/>
        <end position="2055"/>
    </location>
</feature>
<feature type="coiled-coil region" evidence="4">
    <location>
        <begin position="23"/>
        <end position="82"/>
    </location>
</feature>
<feature type="compositionally biased region" description="Low complexity" evidence="5">
    <location>
        <begin position="628"/>
        <end position="644"/>
    </location>
</feature>
<keyword evidence="8" id="KW-1185">Reference proteome</keyword>
<feature type="coiled-coil region" evidence="4">
    <location>
        <begin position="130"/>
        <end position="244"/>
    </location>
</feature>
<feature type="region of interest" description="Disordered" evidence="5">
    <location>
        <begin position="628"/>
        <end position="647"/>
    </location>
</feature>
<feature type="region of interest" description="Disordered" evidence="5">
    <location>
        <begin position="2070"/>
        <end position="2089"/>
    </location>
</feature>
<keyword evidence="3 4" id="KW-0175">Coiled coil</keyword>
<dbReference type="PANTHER" id="PTHR18921">
    <property type="entry name" value="MYOSIN HEAVY CHAIN - RELATED"/>
    <property type="match status" value="1"/>
</dbReference>
<accession>A0A2T7NYL4</accession>
<feature type="region of interest" description="Disordered" evidence="5">
    <location>
        <begin position="2184"/>
        <end position="2223"/>
    </location>
</feature>
<feature type="coiled-coil region" evidence="4">
    <location>
        <begin position="648"/>
        <end position="886"/>
    </location>
</feature>
<proteinExistence type="predicted"/>
<comment type="subcellular location">
    <subcellularLocation>
        <location evidence="1">Golgi apparatus</location>
    </subcellularLocation>
</comment>
<feature type="region of interest" description="Disordered" evidence="5">
    <location>
        <begin position="463"/>
        <end position="496"/>
    </location>
</feature>
<dbReference type="InterPro" id="IPR007596">
    <property type="entry name" value="Pox_A_type_inc"/>
</dbReference>
<name>A0A2T7NYL4_POMCA</name>
<evidence type="ECO:0000313" key="7">
    <source>
        <dbReference type="EMBL" id="PVD26223.1"/>
    </source>
</evidence>
<comment type="caution">
    <text evidence="7">The sequence shown here is derived from an EMBL/GenBank/DDBJ whole genome shotgun (WGS) entry which is preliminary data.</text>
</comment>
<dbReference type="STRING" id="400727.A0A2T7NYL4"/>
<evidence type="ECO:0000256" key="4">
    <source>
        <dbReference type="SAM" id="Coils"/>
    </source>
</evidence>
<feature type="coiled-coil region" evidence="4">
    <location>
        <begin position="1083"/>
        <end position="1213"/>
    </location>
</feature>
<dbReference type="GO" id="GO:0006888">
    <property type="term" value="P:endoplasmic reticulum to Golgi vesicle-mediated transport"/>
    <property type="evidence" value="ECO:0007669"/>
    <property type="project" value="TreeGrafter"/>
</dbReference>
<evidence type="ECO:0000256" key="3">
    <source>
        <dbReference type="ARBA" id="ARBA00023054"/>
    </source>
</evidence>
<feature type="compositionally biased region" description="Basic and acidic residues" evidence="5">
    <location>
        <begin position="485"/>
        <end position="496"/>
    </location>
</feature>
<dbReference type="GO" id="GO:0007030">
    <property type="term" value="P:Golgi organization"/>
    <property type="evidence" value="ECO:0007669"/>
    <property type="project" value="TreeGrafter"/>
</dbReference>
<feature type="region of interest" description="Disordered" evidence="5">
    <location>
        <begin position="88"/>
        <end position="114"/>
    </location>
</feature>
<dbReference type="OrthoDB" id="425925at2759"/>
<evidence type="ECO:0000256" key="1">
    <source>
        <dbReference type="ARBA" id="ARBA00004555"/>
    </source>
</evidence>
<gene>
    <name evidence="7" type="ORF">C0Q70_13893</name>
</gene>
<dbReference type="PROSITE" id="PS50913">
    <property type="entry name" value="GRIP"/>
    <property type="match status" value="1"/>
</dbReference>
<feature type="coiled-coil region" evidence="4">
    <location>
        <begin position="501"/>
        <end position="558"/>
    </location>
</feature>
<dbReference type="Pfam" id="PF04508">
    <property type="entry name" value="Pox_A_type_inc"/>
    <property type="match status" value="1"/>
</dbReference>
<evidence type="ECO:0000256" key="2">
    <source>
        <dbReference type="ARBA" id="ARBA00023034"/>
    </source>
</evidence>